<dbReference type="GO" id="GO:0005125">
    <property type="term" value="F:cytokine activity"/>
    <property type="evidence" value="ECO:0007669"/>
    <property type="project" value="UniProtKB-KW"/>
</dbReference>
<evidence type="ECO:0000256" key="10">
    <source>
        <dbReference type="SAM" id="SignalP"/>
    </source>
</evidence>
<proteinExistence type="inferred from homology"/>
<dbReference type="SUPFAM" id="SSF47266">
    <property type="entry name" value="4-helical cytokines"/>
    <property type="match status" value="1"/>
</dbReference>
<evidence type="ECO:0000256" key="5">
    <source>
        <dbReference type="ARBA" id="ARBA00022525"/>
    </source>
</evidence>
<keyword evidence="5" id="KW-0964">Secreted</keyword>
<comment type="subcellular location">
    <subcellularLocation>
        <location evidence="1">Secreted</location>
    </subcellularLocation>
</comment>
<name>A0A8B7KEP8_CAMFR</name>
<evidence type="ECO:0000256" key="4">
    <source>
        <dbReference type="ARBA" id="ARBA00022514"/>
    </source>
</evidence>
<dbReference type="GO" id="GO:0007166">
    <property type="term" value="P:cell surface receptor signaling pathway"/>
    <property type="evidence" value="ECO:0007669"/>
    <property type="project" value="TreeGrafter"/>
</dbReference>
<dbReference type="FunFam" id="1.20.1250.10:FF:000023">
    <property type="entry name" value="Cardiotrophin-2"/>
    <property type="match status" value="1"/>
</dbReference>
<evidence type="ECO:0000256" key="7">
    <source>
        <dbReference type="ARBA" id="ARBA00023180"/>
    </source>
</evidence>
<evidence type="ECO:0000256" key="8">
    <source>
        <dbReference type="ARBA" id="ARBA00073296"/>
    </source>
</evidence>
<keyword evidence="6 10" id="KW-0732">Signal</keyword>
<evidence type="ECO:0000256" key="3">
    <source>
        <dbReference type="ARBA" id="ARBA00022473"/>
    </source>
</evidence>
<evidence type="ECO:0000313" key="12">
    <source>
        <dbReference type="RefSeq" id="XP_014420947.1"/>
    </source>
</evidence>
<dbReference type="PANTHER" id="PTHR21353:SF8">
    <property type="entry name" value="CARDIOTROPHIN-2"/>
    <property type="match status" value="1"/>
</dbReference>
<protein>
    <recommendedName>
        <fullName evidence="8">Cardiotrophin-2</fullName>
    </recommendedName>
    <alternativeName>
        <fullName evidence="9">Neuropoietin</fullName>
    </alternativeName>
</protein>
<dbReference type="AlphaFoldDB" id="A0A8B7KEP8"/>
<keyword evidence="3" id="KW-0217">Developmental protein</keyword>
<dbReference type="RefSeq" id="XP_014420947.1">
    <property type="nucleotide sequence ID" value="XM_014565461.2"/>
</dbReference>
<comment type="similarity">
    <text evidence="2">Belongs to the IL-6 superfamily.</text>
</comment>
<gene>
    <name evidence="12" type="primary">LOC102521362</name>
</gene>
<keyword evidence="4" id="KW-0202">Cytokine</keyword>
<dbReference type="GeneID" id="102521362"/>
<dbReference type="InterPro" id="IPR010681">
    <property type="entry name" value="PRF/CT"/>
</dbReference>
<evidence type="ECO:0000256" key="9">
    <source>
        <dbReference type="ARBA" id="ARBA00076673"/>
    </source>
</evidence>
<dbReference type="Gene3D" id="1.20.1250.10">
    <property type="match status" value="1"/>
</dbReference>
<dbReference type="PANTHER" id="PTHR21353">
    <property type="match status" value="1"/>
</dbReference>
<organism evidence="11 12">
    <name type="scientific">Camelus ferus</name>
    <name type="common">Wild bactrian camel</name>
    <name type="synonym">Camelus bactrianus ferus</name>
    <dbReference type="NCBI Taxonomy" id="419612"/>
    <lineage>
        <taxon>Eukaryota</taxon>
        <taxon>Metazoa</taxon>
        <taxon>Chordata</taxon>
        <taxon>Craniata</taxon>
        <taxon>Vertebrata</taxon>
        <taxon>Euteleostomi</taxon>
        <taxon>Mammalia</taxon>
        <taxon>Eutheria</taxon>
        <taxon>Laurasiatheria</taxon>
        <taxon>Artiodactyla</taxon>
        <taxon>Tylopoda</taxon>
        <taxon>Camelidae</taxon>
        <taxon>Camelus</taxon>
    </lineage>
</organism>
<reference evidence="12" key="1">
    <citation type="submission" date="2025-08" db="UniProtKB">
        <authorList>
            <consortium name="RefSeq"/>
        </authorList>
    </citation>
    <scope>IDENTIFICATION</scope>
    <source>
        <tissue evidence="12">Ear skin</tissue>
    </source>
</reference>
<evidence type="ECO:0000313" key="11">
    <source>
        <dbReference type="Proteomes" id="UP000694856"/>
    </source>
</evidence>
<dbReference type="Proteomes" id="UP000694856">
    <property type="component" value="Chromosome 21"/>
</dbReference>
<accession>A0A8B7KEP8</accession>
<dbReference type="InterPro" id="IPR009079">
    <property type="entry name" value="4_helix_cytokine-like_core"/>
</dbReference>
<feature type="signal peptide" evidence="10">
    <location>
        <begin position="1"/>
        <end position="23"/>
    </location>
</feature>
<dbReference type="GO" id="GO:0005615">
    <property type="term" value="C:extracellular space"/>
    <property type="evidence" value="ECO:0007669"/>
    <property type="project" value="UniProtKB-KW"/>
</dbReference>
<keyword evidence="11" id="KW-1185">Reference proteome</keyword>
<dbReference type="Pfam" id="PF06875">
    <property type="entry name" value="PRF"/>
    <property type="match status" value="1"/>
</dbReference>
<dbReference type="KEGG" id="cfr:102521362"/>
<sequence length="203" mass="21905">MGCPLALCCLLTLLLPLLTPGASMSPAERISQAYDPALYMRKNTSTVLQTYLQCQGSPLSDSGFSAPELQLSSLPPADISFKTWHALDDGEHLSRVQGPFLALTQHLQLMGNDQRDPNPGSPILLAQLSDARLRAQGLLGNMAAIKAALGLPTPPVEDTPGLVPFGASAFKKKRRGYIVTGEYGHWPDRAMRDLALLKAKYPI</sequence>
<evidence type="ECO:0000256" key="6">
    <source>
        <dbReference type="ARBA" id="ARBA00022729"/>
    </source>
</evidence>
<feature type="chain" id="PRO_5034478693" description="Cardiotrophin-2" evidence="10">
    <location>
        <begin position="24"/>
        <end position="203"/>
    </location>
</feature>
<dbReference type="OrthoDB" id="9948731at2759"/>
<evidence type="ECO:0000256" key="2">
    <source>
        <dbReference type="ARBA" id="ARBA00007432"/>
    </source>
</evidence>
<keyword evidence="7" id="KW-0325">Glycoprotein</keyword>
<evidence type="ECO:0000256" key="1">
    <source>
        <dbReference type="ARBA" id="ARBA00004613"/>
    </source>
</evidence>